<dbReference type="EMBL" id="PFBY01000017">
    <property type="protein sequence ID" value="PIR76590.1"/>
    <property type="molecule type" value="Genomic_DNA"/>
</dbReference>
<dbReference type="Proteomes" id="UP000231530">
    <property type="component" value="Unassembled WGS sequence"/>
</dbReference>
<organism evidence="1 2">
    <name type="scientific">Candidatus Magasanikbacteria bacterium CG10_big_fil_rev_8_21_14_0_10_42_10</name>
    <dbReference type="NCBI Taxonomy" id="1974649"/>
    <lineage>
        <taxon>Bacteria</taxon>
        <taxon>Candidatus Magasanikiibacteriota</taxon>
    </lineage>
</organism>
<comment type="caution">
    <text evidence="1">The sequence shown here is derived from an EMBL/GenBank/DDBJ whole genome shotgun (WGS) entry which is preliminary data.</text>
</comment>
<protein>
    <submittedName>
        <fullName evidence="1">Uncharacterized protein</fullName>
    </submittedName>
</protein>
<sequence length="189" mass="21335">MLFRFEIMISGNSCCVNECIKTIEHFLALLKEKNLTVQTSTFRFHPPEGAVVLKLSAYGHQSYSESLATLRQALEAIPGQAPSMVGIYNRTYELSGSFDASREISGWTAKRQLIAFATLFKYFARPNREMAQMLDVGIGTIQRYRNSSPRKMHQSTLVHIIGRLQRLDPKPPKEIIDKFSILLPGDPDA</sequence>
<accession>A0A2H0TWP6</accession>
<gene>
    <name evidence="1" type="ORF">COU32_01290</name>
</gene>
<name>A0A2H0TWP6_9BACT</name>
<evidence type="ECO:0000313" key="1">
    <source>
        <dbReference type="EMBL" id="PIR76590.1"/>
    </source>
</evidence>
<proteinExistence type="predicted"/>
<evidence type="ECO:0000313" key="2">
    <source>
        <dbReference type="Proteomes" id="UP000231530"/>
    </source>
</evidence>
<reference evidence="2" key="1">
    <citation type="submission" date="2017-09" db="EMBL/GenBank/DDBJ databases">
        <title>Depth-based differentiation of microbial function through sediment-hosted aquifers and enrichment of novel symbionts in the deep terrestrial subsurface.</title>
        <authorList>
            <person name="Probst A.J."/>
            <person name="Ladd B."/>
            <person name="Jarett J.K."/>
            <person name="Geller-Mcgrath D.E."/>
            <person name="Sieber C.M.K."/>
            <person name="Emerson J.B."/>
            <person name="Anantharaman K."/>
            <person name="Thomas B.C."/>
            <person name="Malmstrom R."/>
            <person name="Stieglmeier M."/>
            <person name="Klingl A."/>
            <person name="Woyke T."/>
            <person name="Ryan C.M."/>
            <person name="Banfield J.F."/>
        </authorList>
    </citation>
    <scope>NUCLEOTIDE SEQUENCE [LARGE SCALE GENOMIC DNA]</scope>
</reference>
<dbReference type="AlphaFoldDB" id="A0A2H0TWP6"/>